<dbReference type="InterPro" id="IPR011006">
    <property type="entry name" value="CheY-like_superfamily"/>
</dbReference>
<accession>A0A363UJ47</accession>
<dbReference type="InterPro" id="IPR001789">
    <property type="entry name" value="Sig_transdc_resp-reg_receiver"/>
</dbReference>
<dbReference type="PANTHER" id="PTHR48111">
    <property type="entry name" value="REGULATOR OF RPOS"/>
    <property type="match status" value="1"/>
</dbReference>
<name>A0A363UJ47_9GAMM</name>
<comment type="caution">
    <text evidence="10">The sequence shown here is derived from an EMBL/GenBank/DDBJ whole genome shotgun (WGS) entry which is preliminary data.</text>
</comment>
<dbReference type="Gene3D" id="3.40.50.2300">
    <property type="match status" value="1"/>
</dbReference>
<keyword evidence="5" id="KW-0804">Transcription</keyword>
<keyword evidence="4 7" id="KW-0238">DNA-binding</keyword>
<evidence type="ECO:0000313" key="10">
    <source>
        <dbReference type="EMBL" id="PWN55450.1"/>
    </source>
</evidence>
<dbReference type="InterPro" id="IPR039420">
    <property type="entry name" value="WalR-like"/>
</dbReference>
<evidence type="ECO:0000259" key="8">
    <source>
        <dbReference type="PROSITE" id="PS50110"/>
    </source>
</evidence>
<feature type="domain" description="Response regulatory" evidence="8">
    <location>
        <begin position="2"/>
        <end position="116"/>
    </location>
</feature>
<dbReference type="InterPro" id="IPR001867">
    <property type="entry name" value="OmpR/PhoB-type_DNA-bd"/>
</dbReference>
<keyword evidence="3" id="KW-0805">Transcription regulation</keyword>
<evidence type="ECO:0000256" key="1">
    <source>
        <dbReference type="ARBA" id="ARBA00022553"/>
    </source>
</evidence>
<dbReference type="SMART" id="SM00862">
    <property type="entry name" value="Trans_reg_C"/>
    <property type="match status" value="1"/>
</dbReference>
<keyword evidence="2" id="KW-0902">Two-component regulatory system</keyword>
<dbReference type="GO" id="GO:0000156">
    <property type="term" value="F:phosphorelay response regulator activity"/>
    <property type="evidence" value="ECO:0007669"/>
    <property type="project" value="TreeGrafter"/>
</dbReference>
<evidence type="ECO:0000256" key="2">
    <source>
        <dbReference type="ARBA" id="ARBA00023012"/>
    </source>
</evidence>
<reference evidence="10 11" key="1">
    <citation type="submission" date="2018-05" db="EMBL/GenBank/DDBJ databases">
        <title>Abyssibacter profundi OUC007T gen. nov., sp. nov, a marine bacterium isolated from seawater of the Mariana Trench.</title>
        <authorList>
            <person name="Zhou S."/>
        </authorList>
    </citation>
    <scope>NUCLEOTIDE SEQUENCE [LARGE SCALE GENOMIC DNA]</scope>
    <source>
        <strain evidence="10 11">OUC007</strain>
    </source>
</reference>
<dbReference type="GO" id="GO:0000976">
    <property type="term" value="F:transcription cis-regulatory region binding"/>
    <property type="evidence" value="ECO:0007669"/>
    <property type="project" value="TreeGrafter"/>
</dbReference>
<dbReference type="EMBL" id="QEQK01000010">
    <property type="protein sequence ID" value="PWN55450.1"/>
    <property type="molecule type" value="Genomic_DNA"/>
</dbReference>
<dbReference type="PROSITE" id="PS51755">
    <property type="entry name" value="OMPR_PHOB"/>
    <property type="match status" value="1"/>
</dbReference>
<dbReference type="GO" id="GO:0032993">
    <property type="term" value="C:protein-DNA complex"/>
    <property type="evidence" value="ECO:0007669"/>
    <property type="project" value="TreeGrafter"/>
</dbReference>
<evidence type="ECO:0000256" key="7">
    <source>
        <dbReference type="PROSITE-ProRule" id="PRU01091"/>
    </source>
</evidence>
<dbReference type="Pfam" id="PF00072">
    <property type="entry name" value="Response_reg"/>
    <property type="match status" value="1"/>
</dbReference>
<dbReference type="Pfam" id="PF00486">
    <property type="entry name" value="Trans_reg_C"/>
    <property type="match status" value="1"/>
</dbReference>
<dbReference type="Proteomes" id="UP000251800">
    <property type="component" value="Unassembled WGS sequence"/>
</dbReference>
<sequence length="225" mass="24641">MRVLVVDDDPALRSGLCEQLQAAGLDAESAARADEADTWVRTTRFAAVVLDLGLPDGDGLDLIRQWRHRGIDTPVLVLSARGTPDERADGLEAGANDYLGKPFHGRELLARLRRLMQGNASLREPLRLGPDGSVRFDLVDESVEREGEQLALSPTLRRVLGVLVAARGRAVSKAHLMDQVRDLEAVASDNAVEQWIRRLRQRLGAALIVTVPGQGYAVTLFRRSP</sequence>
<dbReference type="AlphaFoldDB" id="A0A363UJ47"/>
<dbReference type="PANTHER" id="PTHR48111:SF1">
    <property type="entry name" value="TWO-COMPONENT RESPONSE REGULATOR ORR33"/>
    <property type="match status" value="1"/>
</dbReference>
<keyword evidence="1 6" id="KW-0597">Phosphoprotein</keyword>
<keyword evidence="11" id="KW-1185">Reference proteome</keyword>
<dbReference type="SUPFAM" id="SSF52172">
    <property type="entry name" value="CheY-like"/>
    <property type="match status" value="1"/>
</dbReference>
<feature type="DNA-binding region" description="OmpR/PhoB-type" evidence="7">
    <location>
        <begin position="123"/>
        <end position="220"/>
    </location>
</feature>
<evidence type="ECO:0000259" key="9">
    <source>
        <dbReference type="PROSITE" id="PS51755"/>
    </source>
</evidence>
<organism evidence="10 11">
    <name type="scientific">Abyssibacter profundi</name>
    <dbReference type="NCBI Taxonomy" id="2182787"/>
    <lineage>
        <taxon>Bacteria</taxon>
        <taxon>Pseudomonadati</taxon>
        <taxon>Pseudomonadota</taxon>
        <taxon>Gammaproteobacteria</taxon>
        <taxon>Chromatiales</taxon>
        <taxon>Oceanococcaceae</taxon>
        <taxon>Abyssibacter</taxon>
    </lineage>
</organism>
<dbReference type="GO" id="GO:0005829">
    <property type="term" value="C:cytosol"/>
    <property type="evidence" value="ECO:0007669"/>
    <property type="project" value="TreeGrafter"/>
</dbReference>
<feature type="domain" description="OmpR/PhoB-type" evidence="9">
    <location>
        <begin position="123"/>
        <end position="220"/>
    </location>
</feature>
<evidence type="ECO:0000313" key="11">
    <source>
        <dbReference type="Proteomes" id="UP000251800"/>
    </source>
</evidence>
<evidence type="ECO:0000256" key="6">
    <source>
        <dbReference type="PROSITE-ProRule" id="PRU00169"/>
    </source>
</evidence>
<feature type="modified residue" description="4-aspartylphosphate" evidence="6">
    <location>
        <position position="51"/>
    </location>
</feature>
<evidence type="ECO:0000256" key="5">
    <source>
        <dbReference type="ARBA" id="ARBA00023163"/>
    </source>
</evidence>
<gene>
    <name evidence="10" type="ORF">DEH80_11690</name>
</gene>
<proteinExistence type="predicted"/>
<evidence type="ECO:0000256" key="3">
    <source>
        <dbReference type="ARBA" id="ARBA00023015"/>
    </source>
</evidence>
<evidence type="ECO:0000256" key="4">
    <source>
        <dbReference type="ARBA" id="ARBA00023125"/>
    </source>
</evidence>
<dbReference type="SUPFAM" id="SSF46894">
    <property type="entry name" value="C-terminal effector domain of the bipartite response regulators"/>
    <property type="match status" value="1"/>
</dbReference>
<dbReference type="InterPro" id="IPR016032">
    <property type="entry name" value="Sig_transdc_resp-reg_C-effctor"/>
</dbReference>
<dbReference type="Gene3D" id="1.10.10.10">
    <property type="entry name" value="Winged helix-like DNA-binding domain superfamily/Winged helix DNA-binding domain"/>
    <property type="match status" value="1"/>
</dbReference>
<dbReference type="InterPro" id="IPR036388">
    <property type="entry name" value="WH-like_DNA-bd_sf"/>
</dbReference>
<dbReference type="RefSeq" id="WP_109720689.1">
    <property type="nucleotide sequence ID" value="NZ_QEQK01000010.1"/>
</dbReference>
<dbReference type="PROSITE" id="PS50110">
    <property type="entry name" value="RESPONSE_REGULATORY"/>
    <property type="match status" value="1"/>
</dbReference>
<protein>
    <submittedName>
        <fullName evidence="10">DNA-binding response regulator</fullName>
    </submittedName>
</protein>
<dbReference type="OrthoDB" id="9802426at2"/>
<dbReference type="SMART" id="SM00448">
    <property type="entry name" value="REC"/>
    <property type="match status" value="1"/>
</dbReference>
<dbReference type="CDD" id="cd00383">
    <property type="entry name" value="trans_reg_C"/>
    <property type="match status" value="1"/>
</dbReference>
<dbReference type="GO" id="GO:0006355">
    <property type="term" value="P:regulation of DNA-templated transcription"/>
    <property type="evidence" value="ECO:0007669"/>
    <property type="project" value="InterPro"/>
</dbReference>